<keyword evidence="2" id="KW-0812">Transmembrane</keyword>
<dbReference type="Proteomes" id="UP000824250">
    <property type="component" value="Unassembled WGS sequence"/>
</dbReference>
<comment type="caution">
    <text evidence="3">The sequence shown here is derived from an EMBL/GenBank/DDBJ whole genome shotgun (WGS) entry which is preliminary data.</text>
</comment>
<keyword evidence="1" id="KW-0175">Coiled coil</keyword>
<keyword evidence="2" id="KW-1133">Transmembrane helix</keyword>
<evidence type="ECO:0000313" key="4">
    <source>
        <dbReference type="Proteomes" id="UP000824250"/>
    </source>
</evidence>
<dbReference type="AlphaFoldDB" id="A0A9D1D5Z5"/>
<gene>
    <name evidence="3" type="ORF">IAB28_04005</name>
</gene>
<evidence type="ECO:0000256" key="1">
    <source>
        <dbReference type="SAM" id="Coils"/>
    </source>
</evidence>
<sequence>MLNEEKIRLMTGIAMFEKKAEKESFPVNRYFKSDYVGSHMIRSFISYTITCILCFTLWLLYQFEDILNTMDIEVLISWGRTIGIYYAAGLVIYLLITHRVYSRRYDAALKNMKIYQAKLRRLERRYEVQAASKESEEGRRL</sequence>
<proteinExistence type="predicted"/>
<feature type="transmembrane region" description="Helical" evidence="2">
    <location>
        <begin position="75"/>
        <end position="96"/>
    </location>
</feature>
<dbReference type="EMBL" id="DVGC01000023">
    <property type="protein sequence ID" value="HIR05114.1"/>
    <property type="molecule type" value="Genomic_DNA"/>
</dbReference>
<name>A0A9D1D5Z5_9FIRM</name>
<organism evidence="3 4">
    <name type="scientific">Candidatus Copromonas faecavium</name>
    <name type="common">nom. illeg.</name>
    <dbReference type="NCBI Taxonomy" id="2840740"/>
    <lineage>
        <taxon>Bacteria</taxon>
        <taxon>Bacillati</taxon>
        <taxon>Bacillota</taxon>
        <taxon>Clostridia</taxon>
        <taxon>Lachnospirales</taxon>
        <taxon>Lachnospiraceae</taxon>
        <taxon>Candidatus Copromonas (nom. illeg.)</taxon>
    </lineage>
</organism>
<feature type="transmembrane region" description="Helical" evidence="2">
    <location>
        <begin position="44"/>
        <end position="63"/>
    </location>
</feature>
<feature type="coiled-coil region" evidence="1">
    <location>
        <begin position="105"/>
        <end position="132"/>
    </location>
</feature>
<evidence type="ECO:0000256" key="2">
    <source>
        <dbReference type="SAM" id="Phobius"/>
    </source>
</evidence>
<protein>
    <submittedName>
        <fullName evidence="3">Uncharacterized protein</fullName>
    </submittedName>
</protein>
<reference evidence="3" key="2">
    <citation type="journal article" date="2021" name="PeerJ">
        <title>Extensive microbial diversity within the chicken gut microbiome revealed by metagenomics and culture.</title>
        <authorList>
            <person name="Gilroy R."/>
            <person name="Ravi A."/>
            <person name="Getino M."/>
            <person name="Pursley I."/>
            <person name="Horton D.L."/>
            <person name="Alikhan N.F."/>
            <person name="Baker D."/>
            <person name="Gharbi K."/>
            <person name="Hall N."/>
            <person name="Watson M."/>
            <person name="Adriaenssens E.M."/>
            <person name="Foster-Nyarko E."/>
            <person name="Jarju S."/>
            <person name="Secka A."/>
            <person name="Antonio M."/>
            <person name="Oren A."/>
            <person name="Chaudhuri R.R."/>
            <person name="La Ragione R."/>
            <person name="Hildebrand F."/>
            <person name="Pallen M.J."/>
        </authorList>
    </citation>
    <scope>NUCLEOTIDE SEQUENCE</scope>
    <source>
        <strain evidence="3">CHK180-2868</strain>
    </source>
</reference>
<reference evidence="3" key="1">
    <citation type="submission" date="2020-10" db="EMBL/GenBank/DDBJ databases">
        <authorList>
            <person name="Gilroy R."/>
        </authorList>
    </citation>
    <scope>NUCLEOTIDE SEQUENCE</scope>
    <source>
        <strain evidence="3">CHK180-2868</strain>
    </source>
</reference>
<accession>A0A9D1D5Z5</accession>
<evidence type="ECO:0000313" key="3">
    <source>
        <dbReference type="EMBL" id="HIR05114.1"/>
    </source>
</evidence>
<keyword evidence="2" id="KW-0472">Membrane</keyword>